<dbReference type="InterPro" id="IPR003593">
    <property type="entry name" value="AAA+_ATPase"/>
</dbReference>
<organism evidence="5 6">
    <name type="scientific">Paenibacillus abyssi</name>
    <dbReference type="NCBI Taxonomy" id="1340531"/>
    <lineage>
        <taxon>Bacteria</taxon>
        <taxon>Bacillati</taxon>
        <taxon>Bacillota</taxon>
        <taxon>Bacilli</taxon>
        <taxon>Bacillales</taxon>
        <taxon>Paenibacillaceae</taxon>
        <taxon>Paenibacillus</taxon>
    </lineage>
</organism>
<dbReference type="Gene3D" id="3.40.50.300">
    <property type="entry name" value="P-loop containing nucleotide triphosphate hydrolases"/>
    <property type="match status" value="1"/>
</dbReference>
<dbReference type="GO" id="GO:0016887">
    <property type="term" value="F:ATP hydrolysis activity"/>
    <property type="evidence" value="ECO:0007669"/>
    <property type="project" value="InterPro"/>
</dbReference>
<dbReference type="RefSeq" id="WP_188532521.1">
    <property type="nucleotide sequence ID" value="NZ_BMGR01000013.1"/>
</dbReference>
<dbReference type="PROSITE" id="PS50893">
    <property type="entry name" value="ABC_TRANSPORTER_2"/>
    <property type="match status" value="1"/>
</dbReference>
<gene>
    <name evidence="5" type="ORF">GCM10010916_36530</name>
</gene>
<keyword evidence="2" id="KW-0547">Nucleotide-binding</keyword>
<dbReference type="Pfam" id="PF00005">
    <property type="entry name" value="ABC_tran"/>
    <property type="match status" value="1"/>
</dbReference>
<evidence type="ECO:0000256" key="2">
    <source>
        <dbReference type="ARBA" id="ARBA00022741"/>
    </source>
</evidence>
<dbReference type="PANTHER" id="PTHR42939:SF3">
    <property type="entry name" value="ABC TRANSPORTER ATP-BINDING COMPONENT"/>
    <property type="match status" value="1"/>
</dbReference>
<evidence type="ECO:0000256" key="1">
    <source>
        <dbReference type="ARBA" id="ARBA00022448"/>
    </source>
</evidence>
<dbReference type="InterPro" id="IPR051782">
    <property type="entry name" value="ABC_Transporter_VariousFunc"/>
</dbReference>
<dbReference type="PANTHER" id="PTHR42939">
    <property type="entry name" value="ABC TRANSPORTER ATP-BINDING PROTEIN ALBC-RELATED"/>
    <property type="match status" value="1"/>
</dbReference>
<protein>
    <recommendedName>
        <fullName evidence="4">ABC transporter domain-containing protein</fullName>
    </recommendedName>
</protein>
<feature type="domain" description="ABC transporter" evidence="4">
    <location>
        <begin position="2"/>
        <end position="234"/>
    </location>
</feature>
<reference evidence="5" key="2">
    <citation type="submission" date="2020-09" db="EMBL/GenBank/DDBJ databases">
        <authorList>
            <person name="Sun Q."/>
            <person name="Zhou Y."/>
        </authorList>
    </citation>
    <scope>NUCLEOTIDE SEQUENCE</scope>
    <source>
        <strain evidence="5">CGMCC 1.12987</strain>
    </source>
</reference>
<keyword evidence="1" id="KW-0813">Transport</keyword>
<dbReference type="InterPro" id="IPR003439">
    <property type="entry name" value="ABC_transporter-like_ATP-bd"/>
</dbReference>
<dbReference type="Proteomes" id="UP000644756">
    <property type="component" value="Unassembled WGS sequence"/>
</dbReference>
<dbReference type="EMBL" id="BMGR01000013">
    <property type="protein sequence ID" value="GGG16302.1"/>
    <property type="molecule type" value="Genomic_DNA"/>
</dbReference>
<name>A0A917G0G3_9BACL</name>
<keyword evidence="6" id="KW-1185">Reference proteome</keyword>
<evidence type="ECO:0000313" key="6">
    <source>
        <dbReference type="Proteomes" id="UP000644756"/>
    </source>
</evidence>
<evidence type="ECO:0000256" key="3">
    <source>
        <dbReference type="ARBA" id="ARBA00022840"/>
    </source>
</evidence>
<dbReference type="GO" id="GO:0005524">
    <property type="term" value="F:ATP binding"/>
    <property type="evidence" value="ECO:0007669"/>
    <property type="project" value="UniProtKB-KW"/>
</dbReference>
<sequence length="304" mass="34511">MNNDEAVIRLTEVEQSRAHFKLGPLNLNVPKGYVTAIVGPNGSGKSSTFRLLLDLAKADRGSMEMFGEPVGRDDVKLKQRVGYLPDDSLSEEDSLRGSERAAFTKIWYPGWDVNRYTELLNLFEVNPDLKLGKMSKGMRRKFELTLALSHDPELLLLDEPSSGLDPLAWKKMIEVLHHYMEQGNRTILMATHIIDEVRRLADYIVFLVNGRALGVYEKDELFSSWHIFYVQDERSVYELLSGIPGIRAKEKAGGGVIKVITNKAMDAEKWLQKEGIKITGRTPMELDEIMASLIDNDRLRMRQS</sequence>
<dbReference type="SUPFAM" id="SSF52540">
    <property type="entry name" value="P-loop containing nucleoside triphosphate hydrolases"/>
    <property type="match status" value="1"/>
</dbReference>
<evidence type="ECO:0000259" key="4">
    <source>
        <dbReference type="PROSITE" id="PS50893"/>
    </source>
</evidence>
<comment type="caution">
    <text evidence="5">The sequence shown here is derived from an EMBL/GenBank/DDBJ whole genome shotgun (WGS) entry which is preliminary data.</text>
</comment>
<reference evidence="5" key="1">
    <citation type="journal article" date="2014" name="Int. J. Syst. Evol. Microbiol.">
        <title>Complete genome sequence of Corynebacterium casei LMG S-19264T (=DSM 44701T), isolated from a smear-ripened cheese.</title>
        <authorList>
            <consortium name="US DOE Joint Genome Institute (JGI-PGF)"/>
            <person name="Walter F."/>
            <person name="Albersmeier A."/>
            <person name="Kalinowski J."/>
            <person name="Ruckert C."/>
        </authorList>
    </citation>
    <scope>NUCLEOTIDE SEQUENCE</scope>
    <source>
        <strain evidence="5">CGMCC 1.12987</strain>
    </source>
</reference>
<keyword evidence="3" id="KW-0067">ATP-binding</keyword>
<dbReference type="InterPro" id="IPR027417">
    <property type="entry name" value="P-loop_NTPase"/>
</dbReference>
<dbReference type="SMART" id="SM00382">
    <property type="entry name" value="AAA"/>
    <property type="match status" value="1"/>
</dbReference>
<dbReference type="CDD" id="cd03230">
    <property type="entry name" value="ABC_DR_subfamily_A"/>
    <property type="match status" value="1"/>
</dbReference>
<proteinExistence type="predicted"/>
<dbReference type="AlphaFoldDB" id="A0A917G0G3"/>
<accession>A0A917G0G3</accession>
<evidence type="ECO:0000313" key="5">
    <source>
        <dbReference type="EMBL" id="GGG16302.1"/>
    </source>
</evidence>